<keyword evidence="3" id="KW-1185">Reference proteome</keyword>
<reference evidence="2 3" key="1">
    <citation type="submission" date="2020-07" db="EMBL/GenBank/DDBJ databases">
        <title>Sequencing the genomes of 1000 actinobacteria strains.</title>
        <authorList>
            <person name="Klenk H.-P."/>
        </authorList>
    </citation>
    <scope>NUCLEOTIDE SEQUENCE [LARGE SCALE GENOMIC DNA]</scope>
    <source>
        <strain evidence="2 3">DSM 45975</strain>
    </source>
</reference>
<dbReference type="Proteomes" id="UP000569329">
    <property type="component" value="Unassembled WGS sequence"/>
</dbReference>
<protein>
    <submittedName>
        <fullName evidence="2">Uncharacterized protein</fullName>
    </submittedName>
</protein>
<gene>
    <name evidence="2" type="ORF">FHX42_002325</name>
</gene>
<evidence type="ECO:0000256" key="1">
    <source>
        <dbReference type="SAM" id="MobiDB-lite"/>
    </source>
</evidence>
<organism evidence="2 3">
    <name type="scientific">Halosaccharopolyspora lacisalsi</name>
    <dbReference type="NCBI Taxonomy" id="1000566"/>
    <lineage>
        <taxon>Bacteria</taxon>
        <taxon>Bacillati</taxon>
        <taxon>Actinomycetota</taxon>
        <taxon>Actinomycetes</taxon>
        <taxon>Pseudonocardiales</taxon>
        <taxon>Pseudonocardiaceae</taxon>
        <taxon>Halosaccharopolyspora</taxon>
    </lineage>
</organism>
<accession>A0A839E208</accession>
<proteinExistence type="predicted"/>
<feature type="compositionally biased region" description="Basic and acidic residues" evidence="1">
    <location>
        <begin position="1"/>
        <end position="10"/>
    </location>
</feature>
<comment type="caution">
    <text evidence="2">The sequence shown here is derived from an EMBL/GenBank/DDBJ whole genome shotgun (WGS) entry which is preliminary data.</text>
</comment>
<name>A0A839E208_9PSEU</name>
<feature type="region of interest" description="Disordered" evidence="1">
    <location>
        <begin position="1"/>
        <end position="27"/>
    </location>
</feature>
<dbReference type="EMBL" id="JACGWZ010000002">
    <property type="protein sequence ID" value="MBA8824978.1"/>
    <property type="molecule type" value="Genomic_DNA"/>
</dbReference>
<evidence type="ECO:0000313" key="2">
    <source>
        <dbReference type="EMBL" id="MBA8824978.1"/>
    </source>
</evidence>
<dbReference type="RefSeq" id="WP_182544147.1">
    <property type="nucleotide sequence ID" value="NZ_JACGWZ010000002.1"/>
</dbReference>
<sequence length="51" mass="5211">MDSGRSEAVHAADGISTTGHDELGEAAPITCDARELVSLRGSADRTDTVPA</sequence>
<evidence type="ECO:0000313" key="3">
    <source>
        <dbReference type="Proteomes" id="UP000569329"/>
    </source>
</evidence>
<dbReference type="AlphaFoldDB" id="A0A839E208"/>